<accession>F0Y856</accession>
<feature type="region of interest" description="Disordered" evidence="1">
    <location>
        <begin position="43"/>
        <end position="76"/>
    </location>
</feature>
<protein>
    <submittedName>
        <fullName evidence="2">Uncharacterized protein</fullName>
    </submittedName>
</protein>
<dbReference type="AlphaFoldDB" id="F0Y856"/>
<sequence>MPKTPSPTLLDDVGLRLAPRVVIDPKPVSLAEILAEMTRVKEDAEAKRLQRVEKRREKRREERRVQYGSRPVRHPQHFGVAKSRLFDSEGKPARQAWTVIPLNHHSLNAPPEQPPPRATQKTLTRPQSAPALLRGAPALATPQRSPSGSPDPRRGRGAPFLATPRGSPSGSPDSRRNRASFRRGFEFDEEPPPEPDPWFPVSHTSRRDRDLGFLPMRNTPLEKRAELHERVASRVRVLKEKKREKEKKKGRLGAEDHIELKRLQRGRTRERHSQLQRLLSRPFSTRLQGQLAELNLWHNPSRTAKLAKRAAAAKRRESPSLSASGLDAKAIKLRRRDAAFEDSDDDIHDLAHNALAHQVPGGLAPAARRKSMVISASAPALGALAAASG</sequence>
<reference evidence="2 3" key="1">
    <citation type="journal article" date="2011" name="Proc. Natl. Acad. Sci. U.S.A.">
        <title>Niche of harmful alga Aureococcus anophagefferens revealed through ecogenomics.</title>
        <authorList>
            <person name="Gobler C.J."/>
            <person name="Berry D.L."/>
            <person name="Dyhrman S.T."/>
            <person name="Wilhelm S.W."/>
            <person name="Salamov A."/>
            <person name="Lobanov A.V."/>
            <person name="Zhang Y."/>
            <person name="Collier J.L."/>
            <person name="Wurch L.L."/>
            <person name="Kustka A.B."/>
            <person name="Dill B.D."/>
            <person name="Shah M."/>
            <person name="VerBerkmoes N.C."/>
            <person name="Kuo A."/>
            <person name="Terry A."/>
            <person name="Pangilinan J."/>
            <person name="Lindquist E.A."/>
            <person name="Lucas S."/>
            <person name="Paulsen I.T."/>
            <person name="Hattenrath-Lehmann T.K."/>
            <person name="Talmage S.C."/>
            <person name="Walker E.A."/>
            <person name="Koch F."/>
            <person name="Burson A.M."/>
            <person name="Marcoval M.A."/>
            <person name="Tang Y.Z."/>
            <person name="Lecleir G.R."/>
            <person name="Coyne K.J."/>
            <person name="Berg G.M."/>
            <person name="Bertrand E.M."/>
            <person name="Saito M.A."/>
            <person name="Gladyshev V.N."/>
            <person name="Grigoriev I.V."/>
        </authorList>
    </citation>
    <scope>NUCLEOTIDE SEQUENCE [LARGE SCALE GENOMIC DNA]</scope>
    <source>
        <strain evidence="3">CCMP 1984</strain>
    </source>
</reference>
<dbReference type="InParanoid" id="F0Y856"/>
<dbReference type="GeneID" id="20224555"/>
<evidence type="ECO:0000256" key="1">
    <source>
        <dbReference type="SAM" id="MobiDB-lite"/>
    </source>
</evidence>
<proteinExistence type="predicted"/>
<evidence type="ECO:0000313" key="2">
    <source>
        <dbReference type="EMBL" id="EGB08548.1"/>
    </source>
</evidence>
<feature type="compositionally biased region" description="Basic and acidic residues" evidence="1">
    <location>
        <begin position="43"/>
        <end position="65"/>
    </location>
</feature>
<feature type="region of interest" description="Disordered" evidence="1">
    <location>
        <begin position="104"/>
        <end position="214"/>
    </location>
</feature>
<feature type="compositionally biased region" description="Low complexity" evidence="1">
    <location>
        <begin position="129"/>
        <end position="142"/>
    </location>
</feature>
<dbReference type="RefSeq" id="XP_009036553.1">
    <property type="nucleotide sequence ID" value="XM_009038305.1"/>
</dbReference>
<evidence type="ECO:0000313" key="3">
    <source>
        <dbReference type="Proteomes" id="UP000002729"/>
    </source>
</evidence>
<dbReference type="Proteomes" id="UP000002729">
    <property type="component" value="Unassembled WGS sequence"/>
</dbReference>
<dbReference type="EMBL" id="GL833127">
    <property type="protein sequence ID" value="EGB08548.1"/>
    <property type="molecule type" value="Genomic_DNA"/>
</dbReference>
<organism evidence="3">
    <name type="scientific">Aureococcus anophagefferens</name>
    <name type="common">Harmful bloom alga</name>
    <dbReference type="NCBI Taxonomy" id="44056"/>
    <lineage>
        <taxon>Eukaryota</taxon>
        <taxon>Sar</taxon>
        <taxon>Stramenopiles</taxon>
        <taxon>Ochrophyta</taxon>
        <taxon>Pelagophyceae</taxon>
        <taxon>Pelagomonadales</taxon>
        <taxon>Pelagomonadaceae</taxon>
        <taxon>Aureococcus</taxon>
    </lineage>
</organism>
<keyword evidence="3" id="KW-1185">Reference proteome</keyword>
<name>F0Y856_AURAN</name>
<dbReference type="KEGG" id="aaf:AURANDRAFT_63888"/>
<gene>
    <name evidence="2" type="ORF">AURANDRAFT_63888</name>
</gene>